<evidence type="ECO:0000256" key="3">
    <source>
        <dbReference type="ARBA" id="ARBA00022827"/>
    </source>
</evidence>
<evidence type="ECO:0000256" key="2">
    <source>
        <dbReference type="ARBA" id="ARBA00022630"/>
    </source>
</evidence>
<dbReference type="PANTHER" id="PTHR43104:SF4">
    <property type="entry name" value="L-2-HYDROXYGLUTARATE DEHYDROGENASE, MITOCHONDRIAL"/>
    <property type="match status" value="1"/>
</dbReference>
<dbReference type="Pfam" id="PF01266">
    <property type="entry name" value="DAO"/>
    <property type="match status" value="1"/>
</dbReference>
<proteinExistence type="inferred from homology"/>
<dbReference type="Gene3D" id="3.50.50.60">
    <property type="entry name" value="FAD/NAD(P)-binding domain"/>
    <property type="match status" value="1"/>
</dbReference>
<dbReference type="InterPro" id="IPR006076">
    <property type="entry name" value="FAD-dep_OxRdtase"/>
</dbReference>
<dbReference type="Gene3D" id="3.30.9.10">
    <property type="entry name" value="D-Amino Acid Oxidase, subunit A, domain 2"/>
    <property type="match status" value="1"/>
</dbReference>
<evidence type="ECO:0000259" key="6">
    <source>
        <dbReference type="Pfam" id="PF01266"/>
    </source>
</evidence>
<organism evidence="7 8">
    <name type="scientific">Advenella faeciporci</name>
    <dbReference type="NCBI Taxonomy" id="797535"/>
    <lineage>
        <taxon>Bacteria</taxon>
        <taxon>Pseudomonadati</taxon>
        <taxon>Pseudomonadota</taxon>
        <taxon>Betaproteobacteria</taxon>
        <taxon>Burkholderiales</taxon>
        <taxon>Alcaligenaceae</taxon>
    </lineage>
</organism>
<sequence length="372" mass="40085">MGVDIDCIVIGAGVVGLATARKLAMAGKEVLLVEAVEAIGMGISSRNSEVIHAGIYYPTNSLKARLCVQGKEMLYRYCEERGIAHQRIGKLLVATSSAQLPQLDKIQAQATANQVHDLQRLNRQDVLALEPMLHCEAALLSPSTGIIDSHGLMLALQGDLENHGGQCVFHTPLESVIIEKDGAFNCTFGGDEAMNLRCNILVNAAGLHAPSLARQFKGLNPAFIPPGYYCKGNYFTLSGKAPFSHLIYPMPNESGLGVHLTLDLGGQAKFGPDTEWITEEDYTVDPARAQQFYAAVRSYWPELADDSLEPGYAGIRPKIVSRDEAAADFMISTPAQHGIANLVNLFGIESPGLTSCLALADEVWQALNPTSH</sequence>
<comment type="cofactor">
    <cofactor evidence="1">
        <name>FAD</name>
        <dbReference type="ChEBI" id="CHEBI:57692"/>
    </cofactor>
</comment>
<reference evidence="7" key="2">
    <citation type="submission" date="2020-09" db="EMBL/GenBank/DDBJ databases">
        <authorList>
            <person name="Sun Q."/>
            <person name="Kim S."/>
        </authorList>
    </citation>
    <scope>NUCLEOTIDE SEQUENCE</scope>
    <source>
        <strain evidence="7">KCTC 23732</strain>
    </source>
</reference>
<name>A0A918JMF2_9BURK</name>
<dbReference type="AlphaFoldDB" id="A0A918JMF2"/>
<dbReference type="InterPro" id="IPR036188">
    <property type="entry name" value="FAD/NAD-bd_sf"/>
</dbReference>
<dbReference type="GO" id="GO:0047545">
    <property type="term" value="F:(S)-2-hydroxyglutarate dehydrogenase activity"/>
    <property type="evidence" value="ECO:0007669"/>
    <property type="project" value="TreeGrafter"/>
</dbReference>
<feature type="domain" description="FAD dependent oxidoreductase" evidence="6">
    <location>
        <begin position="6"/>
        <end position="363"/>
    </location>
</feature>
<accession>A0A918JMF2</accession>
<reference evidence="7" key="1">
    <citation type="journal article" date="2014" name="Int. J. Syst. Evol. Microbiol.">
        <title>Complete genome sequence of Corynebacterium casei LMG S-19264T (=DSM 44701T), isolated from a smear-ripened cheese.</title>
        <authorList>
            <consortium name="US DOE Joint Genome Institute (JGI-PGF)"/>
            <person name="Walter F."/>
            <person name="Albersmeier A."/>
            <person name="Kalinowski J."/>
            <person name="Ruckert C."/>
        </authorList>
    </citation>
    <scope>NUCLEOTIDE SEQUENCE</scope>
    <source>
        <strain evidence="7">KCTC 23732</strain>
    </source>
</reference>
<dbReference type="RefSeq" id="WP_189385376.1">
    <property type="nucleotide sequence ID" value="NZ_BAABFY010000051.1"/>
</dbReference>
<dbReference type="SUPFAM" id="SSF51905">
    <property type="entry name" value="FAD/NAD(P)-binding domain"/>
    <property type="match status" value="1"/>
</dbReference>
<evidence type="ECO:0000256" key="4">
    <source>
        <dbReference type="ARBA" id="ARBA00023002"/>
    </source>
</evidence>
<gene>
    <name evidence="7" type="ORF">GCM10011450_20280</name>
</gene>
<dbReference type="Proteomes" id="UP000608345">
    <property type="component" value="Unassembled WGS sequence"/>
</dbReference>
<keyword evidence="8" id="KW-1185">Reference proteome</keyword>
<evidence type="ECO:0000313" key="7">
    <source>
        <dbReference type="EMBL" id="GGW89973.1"/>
    </source>
</evidence>
<keyword evidence="3" id="KW-0274">FAD</keyword>
<keyword evidence="2" id="KW-0285">Flavoprotein</keyword>
<dbReference type="PANTHER" id="PTHR43104">
    <property type="entry name" value="L-2-HYDROXYGLUTARATE DEHYDROGENASE, MITOCHONDRIAL"/>
    <property type="match status" value="1"/>
</dbReference>
<dbReference type="EMBL" id="BMYS01000014">
    <property type="protein sequence ID" value="GGW89973.1"/>
    <property type="molecule type" value="Genomic_DNA"/>
</dbReference>
<keyword evidence="4" id="KW-0560">Oxidoreductase</keyword>
<evidence type="ECO:0000256" key="1">
    <source>
        <dbReference type="ARBA" id="ARBA00001974"/>
    </source>
</evidence>
<protein>
    <recommendedName>
        <fullName evidence="6">FAD dependent oxidoreductase domain-containing protein</fullName>
    </recommendedName>
</protein>
<evidence type="ECO:0000313" key="8">
    <source>
        <dbReference type="Proteomes" id="UP000608345"/>
    </source>
</evidence>
<comment type="caution">
    <text evidence="7">The sequence shown here is derived from an EMBL/GenBank/DDBJ whole genome shotgun (WGS) entry which is preliminary data.</text>
</comment>
<evidence type="ECO:0000256" key="5">
    <source>
        <dbReference type="ARBA" id="ARBA00037941"/>
    </source>
</evidence>
<comment type="similarity">
    <text evidence="5">Belongs to the L2HGDH family.</text>
</comment>